<comment type="caution">
    <text evidence="1">The sequence shown here is derived from an EMBL/GenBank/DDBJ whole genome shotgun (WGS) entry which is preliminary data.</text>
</comment>
<gene>
    <name evidence="1" type="ORF">IG616_13115</name>
</gene>
<dbReference type="Proteomes" id="UP000632063">
    <property type="component" value="Unassembled WGS sequence"/>
</dbReference>
<proteinExistence type="predicted"/>
<dbReference type="EMBL" id="JACYXI010000008">
    <property type="protein sequence ID" value="MBD8892489.1"/>
    <property type="molecule type" value="Genomic_DNA"/>
</dbReference>
<sequence>MAFPPPISARGHTVMLDNGSTACFLARELARREPMTILTVSLEIAGIFASEGSRHRVILLLDSSEYDRSGLIHVCDWRQIGVLATGREPASIDLKAEQRGLFLEE</sequence>
<accession>A0ABR9CNN3</accession>
<organism evidence="1 2">
    <name type="scientific">Roseibium litorale</name>
    <dbReference type="NCBI Taxonomy" id="2803841"/>
    <lineage>
        <taxon>Bacteria</taxon>
        <taxon>Pseudomonadati</taxon>
        <taxon>Pseudomonadota</taxon>
        <taxon>Alphaproteobacteria</taxon>
        <taxon>Hyphomicrobiales</taxon>
        <taxon>Stappiaceae</taxon>
        <taxon>Roseibium</taxon>
    </lineage>
</organism>
<evidence type="ECO:0000313" key="2">
    <source>
        <dbReference type="Proteomes" id="UP000632063"/>
    </source>
</evidence>
<protein>
    <recommendedName>
        <fullName evidence="3">DeoR C-terminal sensor domain-containing protein</fullName>
    </recommendedName>
</protein>
<evidence type="ECO:0000313" key="1">
    <source>
        <dbReference type="EMBL" id="MBD8892489.1"/>
    </source>
</evidence>
<reference evidence="2" key="1">
    <citation type="submission" date="2020-09" db="EMBL/GenBank/DDBJ databases">
        <title>The genome sequence of strain Labrenzia suaedae 4C16A.</title>
        <authorList>
            <person name="Liu Y."/>
        </authorList>
    </citation>
    <scope>NUCLEOTIDE SEQUENCE [LARGE SCALE GENOMIC DNA]</scope>
    <source>
        <strain evidence="2">4C16A</strain>
    </source>
</reference>
<evidence type="ECO:0008006" key="3">
    <source>
        <dbReference type="Google" id="ProtNLM"/>
    </source>
</evidence>
<name>A0ABR9CNN3_9HYPH</name>
<reference evidence="1 2" key="2">
    <citation type="journal article" date="2021" name="Int. J. Syst. Evol. Microbiol.">
        <title>Roseibium litorale sp. nov., isolated from a tidal flat sediment and proposal for the reclassification of Labrenzia polysiphoniae as Roseibium polysiphoniae comb. nov.</title>
        <authorList>
            <person name="Liu Y."/>
            <person name="Pei T."/>
            <person name="Du J."/>
            <person name="Chao M."/>
            <person name="Deng M.R."/>
            <person name="Zhu H."/>
        </authorList>
    </citation>
    <scope>NUCLEOTIDE SEQUENCE [LARGE SCALE GENOMIC DNA]</scope>
    <source>
        <strain evidence="1 2">4C16A</strain>
    </source>
</reference>
<dbReference type="RefSeq" id="WP_192148625.1">
    <property type="nucleotide sequence ID" value="NZ_JACYXI010000008.1"/>
</dbReference>
<dbReference type="InterPro" id="IPR037171">
    <property type="entry name" value="NagB/RpiA_transferase-like"/>
</dbReference>
<dbReference type="SUPFAM" id="SSF100950">
    <property type="entry name" value="NagB/RpiA/CoA transferase-like"/>
    <property type="match status" value="1"/>
</dbReference>
<keyword evidence="2" id="KW-1185">Reference proteome</keyword>